<name>A0A8S9S1U6_BRACR</name>
<feature type="compositionally biased region" description="Basic and acidic residues" evidence="1">
    <location>
        <begin position="1"/>
        <end position="21"/>
    </location>
</feature>
<dbReference type="AlphaFoldDB" id="A0A8S9S1U6"/>
<organism evidence="2 3">
    <name type="scientific">Brassica cretica</name>
    <name type="common">Mustard</name>
    <dbReference type="NCBI Taxonomy" id="69181"/>
    <lineage>
        <taxon>Eukaryota</taxon>
        <taxon>Viridiplantae</taxon>
        <taxon>Streptophyta</taxon>
        <taxon>Embryophyta</taxon>
        <taxon>Tracheophyta</taxon>
        <taxon>Spermatophyta</taxon>
        <taxon>Magnoliopsida</taxon>
        <taxon>eudicotyledons</taxon>
        <taxon>Gunneridae</taxon>
        <taxon>Pentapetalae</taxon>
        <taxon>rosids</taxon>
        <taxon>malvids</taxon>
        <taxon>Brassicales</taxon>
        <taxon>Brassicaceae</taxon>
        <taxon>Brassiceae</taxon>
        <taxon>Brassica</taxon>
    </lineage>
</organism>
<evidence type="ECO:0000256" key="1">
    <source>
        <dbReference type="SAM" id="MobiDB-lite"/>
    </source>
</evidence>
<comment type="caution">
    <text evidence="2">The sequence shown here is derived from an EMBL/GenBank/DDBJ whole genome shotgun (WGS) entry which is preliminary data.</text>
</comment>
<dbReference type="Proteomes" id="UP000712600">
    <property type="component" value="Unassembled WGS sequence"/>
</dbReference>
<evidence type="ECO:0000313" key="3">
    <source>
        <dbReference type="Proteomes" id="UP000712600"/>
    </source>
</evidence>
<proteinExistence type="predicted"/>
<protein>
    <submittedName>
        <fullName evidence="2">Uncharacterized protein</fullName>
    </submittedName>
</protein>
<sequence>MLQTKEVDTRSREYCDTHDGSSEDPSMIPETTVASGPIPQHLMKGVDVFHEQRFPQAPRSGYLTLDLSSSSDLRCCWRRLKTERRRIRWMSVGEGEVRKGLDGRGWFLTGTITPGDD</sequence>
<accession>A0A8S9S1U6</accession>
<dbReference type="EMBL" id="QGKX02000088">
    <property type="protein sequence ID" value="KAF3586683.1"/>
    <property type="molecule type" value="Genomic_DNA"/>
</dbReference>
<reference evidence="2" key="1">
    <citation type="submission" date="2019-12" db="EMBL/GenBank/DDBJ databases">
        <title>Genome sequencing and annotation of Brassica cretica.</title>
        <authorList>
            <person name="Studholme D.J."/>
            <person name="Sarris P."/>
        </authorList>
    </citation>
    <scope>NUCLEOTIDE SEQUENCE</scope>
    <source>
        <strain evidence="2">PFS-109/04</strain>
        <tissue evidence="2">Leaf</tissue>
    </source>
</reference>
<feature type="region of interest" description="Disordered" evidence="1">
    <location>
        <begin position="1"/>
        <end position="29"/>
    </location>
</feature>
<gene>
    <name evidence="2" type="ORF">F2Q69_00028257</name>
</gene>
<evidence type="ECO:0000313" key="2">
    <source>
        <dbReference type="EMBL" id="KAF3586683.1"/>
    </source>
</evidence>